<dbReference type="AlphaFoldDB" id="X1CHR1"/>
<proteinExistence type="predicted"/>
<gene>
    <name evidence="1" type="ORF">S01H4_38570</name>
</gene>
<dbReference type="EMBL" id="BART01020814">
    <property type="protein sequence ID" value="GAG92622.1"/>
    <property type="molecule type" value="Genomic_DNA"/>
</dbReference>
<name>X1CHR1_9ZZZZ</name>
<protein>
    <submittedName>
        <fullName evidence="1">Uncharacterized protein</fullName>
    </submittedName>
</protein>
<reference evidence="1" key="1">
    <citation type="journal article" date="2014" name="Front. Microbiol.">
        <title>High frequency of phylogenetically diverse reductive dehalogenase-homologous genes in deep subseafloor sedimentary metagenomes.</title>
        <authorList>
            <person name="Kawai M."/>
            <person name="Futagami T."/>
            <person name="Toyoda A."/>
            <person name="Takaki Y."/>
            <person name="Nishi S."/>
            <person name="Hori S."/>
            <person name="Arai W."/>
            <person name="Tsubouchi T."/>
            <person name="Morono Y."/>
            <person name="Uchiyama I."/>
            <person name="Ito T."/>
            <person name="Fujiyama A."/>
            <person name="Inagaki F."/>
            <person name="Takami H."/>
        </authorList>
    </citation>
    <scope>NUCLEOTIDE SEQUENCE</scope>
    <source>
        <strain evidence="1">Expedition CK06-06</strain>
    </source>
</reference>
<organism evidence="1">
    <name type="scientific">marine sediment metagenome</name>
    <dbReference type="NCBI Taxonomy" id="412755"/>
    <lineage>
        <taxon>unclassified sequences</taxon>
        <taxon>metagenomes</taxon>
        <taxon>ecological metagenomes</taxon>
    </lineage>
</organism>
<sequence length="96" mass="11129">MIERQAESHREAYALEYSEYNTMKLKANITEINGNRDRSYIDRFVDAMPALDAFTIKKEVVEVTPEVDMTYEFTAPDGYKFKAMLITGPDFFFPSP</sequence>
<accession>X1CHR1</accession>
<comment type="caution">
    <text evidence="1">The sequence shown here is derived from an EMBL/GenBank/DDBJ whole genome shotgun (WGS) entry which is preliminary data.</text>
</comment>
<evidence type="ECO:0000313" key="1">
    <source>
        <dbReference type="EMBL" id="GAG92622.1"/>
    </source>
</evidence>